<dbReference type="STRING" id="52.CMC5_035230"/>
<reference evidence="1 2" key="1">
    <citation type="submission" date="2015-07" db="EMBL/GenBank/DDBJ databases">
        <title>Genome analysis of myxobacterium Chondromyces crocatus Cm c5 reveals a high potential for natural compound synthesis and the genetic basis for the loss of fruiting body formation.</title>
        <authorList>
            <person name="Zaburannyi N."/>
            <person name="Bunk B."/>
            <person name="Maier J."/>
            <person name="Overmann J."/>
            <person name="Mueller R."/>
        </authorList>
    </citation>
    <scope>NUCLEOTIDE SEQUENCE [LARGE SCALE GENOMIC DNA]</scope>
    <source>
        <strain evidence="1 2">Cm c5</strain>
    </source>
</reference>
<proteinExistence type="predicted"/>
<keyword evidence="2" id="KW-1185">Reference proteome</keyword>
<evidence type="ECO:0008006" key="3">
    <source>
        <dbReference type="Google" id="ProtNLM"/>
    </source>
</evidence>
<name>A0A0K1EES6_CHOCO</name>
<organism evidence="1 2">
    <name type="scientific">Chondromyces crocatus</name>
    <dbReference type="NCBI Taxonomy" id="52"/>
    <lineage>
        <taxon>Bacteria</taxon>
        <taxon>Pseudomonadati</taxon>
        <taxon>Myxococcota</taxon>
        <taxon>Polyangia</taxon>
        <taxon>Polyangiales</taxon>
        <taxon>Polyangiaceae</taxon>
        <taxon>Chondromyces</taxon>
    </lineage>
</organism>
<dbReference type="EMBL" id="CP012159">
    <property type="protein sequence ID" value="AKT39376.1"/>
    <property type="molecule type" value="Genomic_DNA"/>
</dbReference>
<dbReference type="KEGG" id="ccro:CMC5_035230"/>
<sequence>MRWQGASRCSDLPRASCYLARVRSPLASWIAASSALAALVWVSPANAEVSSWVHVGGGAFSWTQGGADRALNGALNADIGVGSSPDGRLIFGGLARMTTMLEQGTEFAVLARGASWGFQAGGFGLALDAGAYVRFWGVGSTGFAGAVNLGAPLGFTLSIQGSVGTNDANAIGVIAGLDLLRLTLYRQSFTNWWPNPNPGQQETRRDAWVAGRRYW</sequence>
<accession>A0A0K1EES6</accession>
<gene>
    <name evidence="1" type="ORF">CMC5_035230</name>
</gene>
<dbReference type="Proteomes" id="UP000067626">
    <property type="component" value="Chromosome"/>
</dbReference>
<evidence type="ECO:0000313" key="2">
    <source>
        <dbReference type="Proteomes" id="UP000067626"/>
    </source>
</evidence>
<evidence type="ECO:0000313" key="1">
    <source>
        <dbReference type="EMBL" id="AKT39376.1"/>
    </source>
</evidence>
<protein>
    <recommendedName>
        <fullName evidence="3">Outer membrane protein beta-barrel domain-containing protein</fullName>
    </recommendedName>
</protein>
<dbReference type="AlphaFoldDB" id="A0A0K1EES6"/>